<reference evidence="1 2" key="1">
    <citation type="submission" date="2017-08" db="EMBL/GenBank/DDBJ databases">
        <title>Mesorhizobium wenxinae sp. nov., a novel rhizobial species isolated from root nodules of chickpea (Cicer arietinum L.).</title>
        <authorList>
            <person name="Zhang J."/>
        </authorList>
    </citation>
    <scope>NUCLEOTIDE SEQUENCE [LARGE SCALE GENOMIC DNA]</scope>
    <source>
        <strain evidence="2">WYCCWR 10019</strain>
    </source>
</reference>
<comment type="caution">
    <text evidence="1">The sequence shown here is derived from an EMBL/GenBank/DDBJ whole genome shotgun (WGS) entry which is preliminary data.</text>
</comment>
<evidence type="ECO:0000313" key="1">
    <source>
        <dbReference type="EMBL" id="PAP97521.1"/>
    </source>
</evidence>
<gene>
    <name evidence="1" type="ORF">CIT31_01390</name>
</gene>
<protein>
    <submittedName>
        <fullName evidence="1">Uncharacterized protein</fullName>
    </submittedName>
</protein>
<organism evidence="1 2">
    <name type="scientific">Mesorhizobium wenxiniae</name>
    <dbReference type="NCBI Taxonomy" id="2014805"/>
    <lineage>
        <taxon>Bacteria</taxon>
        <taxon>Pseudomonadati</taxon>
        <taxon>Pseudomonadota</taxon>
        <taxon>Alphaproteobacteria</taxon>
        <taxon>Hyphomicrobiales</taxon>
        <taxon>Phyllobacteriaceae</taxon>
        <taxon>Mesorhizobium</taxon>
    </lineage>
</organism>
<dbReference type="EMBL" id="NPKH01000001">
    <property type="protein sequence ID" value="PAP97521.1"/>
    <property type="molecule type" value="Genomic_DNA"/>
</dbReference>
<dbReference type="Proteomes" id="UP000215931">
    <property type="component" value="Unassembled WGS sequence"/>
</dbReference>
<keyword evidence="2" id="KW-1185">Reference proteome</keyword>
<name>A0A271KNU0_9HYPH</name>
<sequence length="75" mass="8235">MVAAVGVGARTDRLAGSILFGMKANCARITAKAAQNGCATSNQHQRERWKHEEASRPKWITVDFPAYCCANEQQI</sequence>
<accession>A0A271KNU0</accession>
<evidence type="ECO:0000313" key="2">
    <source>
        <dbReference type="Proteomes" id="UP000215931"/>
    </source>
</evidence>
<dbReference type="AlphaFoldDB" id="A0A271KNU0"/>
<proteinExistence type="predicted"/>